<keyword evidence="10" id="KW-1185">Reference proteome</keyword>
<dbReference type="InterPro" id="IPR020930">
    <property type="entry name" value="Ribosomal_uL5_bac-type"/>
</dbReference>
<keyword evidence="2 5" id="KW-0694">RNA-binding</keyword>
<protein>
    <recommendedName>
        <fullName evidence="5">Large ribosomal subunit protein bL25</fullName>
    </recommendedName>
    <alternativeName>
        <fullName evidence="5">General stress protein CTC</fullName>
    </alternativeName>
</protein>
<feature type="domain" description="Large ribosomal subunit protein bL25 beta" evidence="8">
    <location>
        <begin position="101"/>
        <end position="185"/>
    </location>
</feature>
<comment type="function">
    <text evidence="5">This is one of the proteins that binds to the 5S RNA in the ribosome where it forms part of the central protuberance.</text>
</comment>
<reference evidence="9 10" key="1">
    <citation type="submission" date="2022-01" db="EMBL/GenBank/DDBJ databases">
        <title>Maritalea mediterranea sp. nov., isolated from marine plastic residues from the Malva-rosa beach (Valencia, Spain).</title>
        <authorList>
            <person name="Vidal-Verdu A."/>
            <person name="Molina-Menor E."/>
            <person name="Pascual J."/>
            <person name="Pereto J."/>
            <person name="Porcar M."/>
        </authorList>
    </citation>
    <scope>NUCLEOTIDE SEQUENCE [LARGE SCALE GENOMIC DNA]</scope>
    <source>
        <strain evidence="9 10">P4.10X</strain>
    </source>
</reference>
<dbReference type="InterPro" id="IPR037121">
    <property type="entry name" value="Ribosomal_bL25_C"/>
</dbReference>
<evidence type="ECO:0000313" key="9">
    <source>
        <dbReference type="EMBL" id="MCF4099065.1"/>
    </source>
</evidence>
<name>A0ABS9E856_9HYPH</name>
<dbReference type="PANTHER" id="PTHR33284">
    <property type="entry name" value="RIBOSOMAL PROTEIN L25/GLN-TRNA SYNTHETASE, ANTI-CODON-BINDING DOMAIN-CONTAINING PROTEIN"/>
    <property type="match status" value="1"/>
</dbReference>
<dbReference type="InterPro" id="IPR001021">
    <property type="entry name" value="Ribosomal_bL25_long"/>
</dbReference>
<evidence type="ECO:0000259" key="7">
    <source>
        <dbReference type="Pfam" id="PF01386"/>
    </source>
</evidence>
<dbReference type="NCBIfam" id="TIGR00731">
    <property type="entry name" value="bL25_bact_ctc"/>
    <property type="match status" value="1"/>
</dbReference>
<feature type="compositionally biased region" description="Acidic residues" evidence="6">
    <location>
        <begin position="192"/>
        <end position="201"/>
    </location>
</feature>
<dbReference type="SUPFAM" id="SSF50715">
    <property type="entry name" value="Ribosomal protein L25-like"/>
    <property type="match status" value="1"/>
</dbReference>
<dbReference type="InterPro" id="IPR029751">
    <property type="entry name" value="Ribosomal_L25_dom"/>
</dbReference>
<feature type="region of interest" description="Disordered" evidence="6">
    <location>
        <begin position="186"/>
        <end position="217"/>
    </location>
</feature>
<keyword evidence="4 5" id="KW-0687">Ribonucleoprotein</keyword>
<evidence type="ECO:0000256" key="3">
    <source>
        <dbReference type="ARBA" id="ARBA00022980"/>
    </source>
</evidence>
<evidence type="ECO:0000256" key="4">
    <source>
        <dbReference type="ARBA" id="ARBA00023274"/>
    </source>
</evidence>
<evidence type="ECO:0000256" key="2">
    <source>
        <dbReference type="ARBA" id="ARBA00022884"/>
    </source>
</evidence>
<proteinExistence type="inferred from homology"/>
<dbReference type="NCBIfam" id="NF004612">
    <property type="entry name" value="PRK05943.1"/>
    <property type="match status" value="1"/>
</dbReference>
<dbReference type="InterPro" id="IPR020056">
    <property type="entry name" value="Rbsml_bL25/Gln-tRNA_synth_N"/>
</dbReference>
<dbReference type="InterPro" id="IPR020057">
    <property type="entry name" value="Ribosomal_bL25_b-dom"/>
</dbReference>
<dbReference type="RefSeq" id="WP_236114623.1">
    <property type="nucleotide sequence ID" value="NZ_JAKGTI010000002.1"/>
</dbReference>
<feature type="domain" description="Large ribosomal subunit protein bL25 L25" evidence="7">
    <location>
        <begin position="5"/>
        <end position="92"/>
    </location>
</feature>
<dbReference type="InterPro" id="IPR011035">
    <property type="entry name" value="Ribosomal_bL25/Gln-tRNA_synth"/>
</dbReference>
<dbReference type="Gene3D" id="2.170.120.20">
    <property type="entry name" value="Ribosomal protein L25, beta domain"/>
    <property type="match status" value="1"/>
</dbReference>
<dbReference type="NCBIfam" id="NF004128">
    <property type="entry name" value="PRK05618.1-2"/>
    <property type="match status" value="1"/>
</dbReference>
<dbReference type="Proteomes" id="UP001201217">
    <property type="component" value="Unassembled WGS sequence"/>
</dbReference>
<sequence length="217" mass="23555">MSAELKAKARDRVGKGASRALRREGLVPAVIYGDNKSPLSITVTYKDAIKRIHQGGFLSQVITVDVDGESHRVIPRDYQLEPVRDFLVHIDFLRVSKTSVLNVEVPVHFLNEEKSPGLKRGGVLNVVRHTVELSCPADSIPEALEIDLSTAEVGDSLHISSVALPEGVKPVITDRDFTIATIAAPSALKSEEGEEDEEAVAPDEVPATEVKSDDDNE</sequence>
<comment type="caution">
    <text evidence="9">The sequence shown here is derived from an EMBL/GenBank/DDBJ whole genome shotgun (WGS) entry which is preliminary data.</text>
</comment>
<evidence type="ECO:0000256" key="6">
    <source>
        <dbReference type="SAM" id="MobiDB-lite"/>
    </source>
</evidence>
<accession>A0ABS9E856</accession>
<keyword evidence="3 5" id="KW-0689">Ribosomal protein</keyword>
<evidence type="ECO:0000256" key="5">
    <source>
        <dbReference type="HAMAP-Rule" id="MF_01334"/>
    </source>
</evidence>
<dbReference type="Pfam" id="PF14693">
    <property type="entry name" value="Ribosomal_TL5_C"/>
    <property type="match status" value="1"/>
</dbReference>
<dbReference type="HAMAP" id="MF_01334">
    <property type="entry name" value="Ribosomal_bL25_CTC"/>
    <property type="match status" value="1"/>
</dbReference>
<evidence type="ECO:0000313" key="10">
    <source>
        <dbReference type="Proteomes" id="UP001201217"/>
    </source>
</evidence>
<dbReference type="CDD" id="cd00495">
    <property type="entry name" value="Ribosomal_L25_TL5_CTC"/>
    <property type="match status" value="1"/>
</dbReference>
<dbReference type="EMBL" id="JAKGTI010000002">
    <property type="protein sequence ID" value="MCF4099065.1"/>
    <property type="molecule type" value="Genomic_DNA"/>
</dbReference>
<organism evidence="9 10">
    <name type="scientific">Maritalea mediterranea</name>
    <dbReference type="NCBI Taxonomy" id="2909667"/>
    <lineage>
        <taxon>Bacteria</taxon>
        <taxon>Pseudomonadati</taxon>
        <taxon>Pseudomonadota</taxon>
        <taxon>Alphaproteobacteria</taxon>
        <taxon>Hyphomicrobiales</taxon>
        <taxon>Devosiaceae</taxon>
        <taxon>Maritalea</taxon>
    </lineage>
</organism>
<dbReference type="PANTHER" id="PTHR33284:SF1">
    <property type="entry name" value="RIBOSOMAL PROTEIN L25_GLN-TRNA SYNTHETASE, ANTI-CODON-BINDING DOMAIN-CONTAINING PROTEIN"/>
    <property type="match status" value="1"/>
</dbReference>
<comment type="similarity">
    <text evidence="5">Belongs to the bacterial ribosomal protein bL25 family. CTC subfamily.</text>
</comment>
<comment type="subunit">
    <text evidence="5">Part of the 50S ribosomal subunit; part of the 5S rRNA/L5/L18/L25 subcomplex. Contacts the 5S rRNA. Binds to the 5S rRNA independently of L5 and L18.</text>
</comment>
<dbReference type="GO" id="GO:0005840">
    <property type="term" value="C:ribosome"/>
    <property type="evidence" value="ECO:0007669"/>
    <property type="project" value="UniProtKB-KW"/>
</dbReference>
<evidence type="ECO:0000256" key="1">
    <source>
        <dbReference type="ARBA" id="ARBA00022730"/>
    </source>
</evidence>
<dbReference type="Gene3D" id="2.40.240.10">
    <property type="entry name" value="Ribosomal Protein L25, Chain P"/>
    <property type="match status" value="1"/>
</dbReference>
<gene>
    <name evidence="5" type="primary">rplY</name>
    <name evidence="5" type="synonym">ctc</name>
    <name evidence="9" type="ORF">L1I42_11255</name>
</gene>
<evidence type="ECO:0000259" key="8">
    <source>
        <dbReference type="Pfam" id="PF14693"/>
    </source>
</evidence>
<keyword evidence="1 5" id="KW-0699">rRNA-binding</keyword>
<dbReference type="Pfam" id="PF01386">
    <property type="entry name" value="Ribosomal_L25p"/>
    <property type="match status" value="1"/>
</dbReference>